<evidence type="ECO:0000313" key="1">
    <source>
        <dbReference type="EMBL" id="RNA34561.1"/>
    </source>
</evidence>
<name>A0A3M7SFJ9_BRAPC</name>
<reference evidence="1 2" key="1">
    <citation type="journal article" date="2018" name="Sci. Rep.">
        <title>Genomic signatures of local adaptation to the degree of environmental predictability in rotifers.</title>
        <authorList>
            <person name="Franch-Gras L."/>
            <person name="Hahn C."/>
            <person name="Garcia-Roger E.M."/>
            <person name="Carmona M.J."/>
            <person name="Serra M."/>
            <person name="Gomez A."/>
        </authorList>
    </citation>
    <scope>NUCLEOTIDE SEQUENCE [LARGE SCALE GENOMIC DNA]</scope>
    <source>
        <strain evidence="1">HYR1</strain>
    </source>
</reference>
<dbReference type="EMBL" id="REGN01001452">
    <property type="protein sequence ID" value="RNA34561.1"/>
    <property type="molecule type" value="Genomic_DNA"/>
</dbReference>
<protein>
    <submittedName>
        <fullName evidence="1">Uncharacterized protein</fullName>
    </submittedName>
</protein>
<gene>
    <name evidence="1" type="ORF">BpHYR1_009113</name>
</gene>
<proteinExistence type="predicted"/>
<organism evidence="1 2">
    <name type="scientific">Brachionus plicatilis</name>
    <name type="common">Marine rotifer</name>
    <name type="synonym">Brachionus muelleri</name>
    <dbReference type="NCBI Taxonomy" id="10195"/>
    <lineage>
        <taxon>Eukaryota</taxon>
        <taxon>Metazoa</taxon>
        <taxon>Spiralia</taxon>
        <taxon>Gnathifera</taxon>
        <taxon>Rotifera</taxon>
        <taxon>Eurotatoria</taxon>
        <taxon>Monogononta</taxon>
        <taxon>Pseudotrocha</taxon>
        <taxon>Ploima</taxon>
        <taxon>Brachionidae</taxon>
        <taxon>Brachionus</taxon>
    </lineage>
</organism>
<sequence length="242" mass="28634">MATCEYLARFKTIVSNPKITKTRIATFEKCLSDFNNLTDYDQLREKNKSKNIKTHDEFVDALKNREKSDLVKYMNFGNTIDSHQVFIGPIMIHLNQDKQAYLTFAMELKNMIYCIRITLNEHKVFEEDQEKLIVEVFGKIQERQNSLLGSKDNNEFYSRPDSLITKLKEFKHPYRKTDLSVCFKNNMVAKIFENFCEIIWSNEHIEKNYYSTNEIEGINHKIKEFTGHKSKCLSEILDQMLK</sequence>
<comment type="caution">
    <text evidence="1">The sequence shown here is derived from an EMBL/GenBank/DDBJ whole genome shotgun (WGS) entry which is preliminary data.</text>
</comment>
<accession>A0A3M7SFJ9</accession>
<dbReference type="Proteomes" id="UP000276133">
    <property type="component" value="Unassembled WGS sequence"/>
</dbReference>
<evidence type="ECO:0000313" key="2">
    <source>
        <dbReference type="Proteomes" id="UP000276133"/>
    </source>
</evidence>
<dbReference type="AlphaFoldDB" id="A0A3M7SFJ9"/>
<keyword evidence="2" id="KW-1185">Reference proteome</keyword>